<dbReference type="EMBL" id="LRGB01000915">
    <property type="protein sequence ID" value="KZS15157.1"/>
    <property type="molecule type" value="Genomic_DNA"/>
</dbReference>
<reference evidence="1 2" key="1">
    <citation type="submission" date="2016-03" db="EMBL/GenBank/DDBJ databases">
        <title>EvidentialGene: Evidence-directed Construction of Genes on Genomes.</title>
        <authorList>
            <person name="Gilbert D.G."/>
            <person name="Choi J.-H."/>
            <person name="Mockaitis K."/>
            <person name="Colbourne J."/>
            <person name="Pfrender M."/>
        </authorList>
    </citation>
    <scope>NUCLEOTIDE SEQUENCE [LARGE SCALE GENOMIC DNA]</scope>
    <source>
        <strain evidence="1 2">Xinb3</strain>
        <tissue evidence="1">Complete organism</tissue>
    </source>
</reference>
<protein>
    <submittedName>
        <fullName evidence="1">Uncharacterized protein</fullName>
    </submittedName>
</protein>
<sequence length="72" mass="7956">MLIGFRCVNEFEEDIDWGLVGKNLSEIFHPLPASLSRAPGNLPGGLNAIEAVSRLVLVDGKWRYCLKLLTTT</sequence>
<dbReference type="AlphaFoldDB" id="A0A164YDT8"/>
<evidence type="ECO:0000313" key="2">
    <source>
        <dbReference type="Proteomes" id="UP000076858"/>
    </source>
</evidence>
<keyword evidence="2" id="KW-1185">Reference proteome</keyword>
<evidence type="ECO:0000313" key="1">
    <source>
        <dbReference type="EMBL" id="KZS15157.1"/>
    </source>
</evidence>
<dbReference type="Proteomes" id="UP000076858">
    <property type="component" value="Unassembled WGS sequence"/>
</dbReference>
<accession>A0A164YDT8</accession>
<name>A0A164YDT8_9CRUS</name>
<comment type="caution">
    <text evidence="1">The sequence shown here is derived from an EMBL/GenBank/DDBJ whole genome shotgun (WGS) entry which is preliminary data.</text>
</comment>
<organism evidence="1 2">
    <name type="scientific">Daphnia magna</name>
    <dbReference type="NCBI Taxonomy" id="35525"/>
    <lineage>
        <taxon>Eukaryota</taxon>
        <taxon>Metazoa</taxon>
        <taxon>Ecdysozoa</taxon>
        <taxon>Arthropoda</taxon>
        <taxon>Crustacea</taxon>
        <taxon>Branchiopoda</taxon>
        <taxon>Diplostraca</taxon>
        <taxon>Cladocera</taxon>
        <taxon>Anomopoda</taxon>
        <taxon>Daphniidae</taxon>
        <taxon>Daphnia</taxon>
    </lineage>
</organism>
<proteinExistence type="predicted"/>
<gene>
    <name evidence="1" type="ORF">APZ42_019215</name>
</gene>